<dbReference type="EMBL" id="JANFNG010000011">
    <property type="protein sequence ID" value="MCQ4082137.1"/>
    <property type="molecule type" value="Genomic_DNA"/>
</dbReference>
<comment type="caution">
    <text evidence="3">The sequence shown here is derived from an EMBL/GenBank/DDBJ whole genome shotgun (WGS) entry which is preliminary data.</text>
</comment>
<dbReference type="InterPro" id="IPR017517">
    <property type="entry name" value="Maleyloyr_isom"/>
</dbReference>
<dbReference type="InterPro" id="IPR034660">
    <property type="entry name" value="DinB/YfiT-like"/>
</dbReference>
<evidence type="ECO:0000259" key="2">
    <source>
        <dbReference type="Pfam" id="PF11716"/>
    </source>
</evidence>
<protein>
    <submittedName>
        <fullName evidence="3">Maleylpyruvate isomerase family mycothiol-dependent enzyme</fullName>
    </submittedName>
</protein>
<evidence type="ECO:0000313" key="4">
    <source>
        <dbReference type="Proteomes" id="UP001057702"/>
    </source>
</evidence>
<dbReference type="RefSeq" id="WP_255921039.1">
    <property type="nucleotide sequence ID" value="NZ_JANFNG010000011.1"/>
</dbReference>
<dbReference type="PANTHER" id="PTHR40758:SF1">
    <property type="entry name" value="CONSERVED PROTEIN"/>
    <property type="match status" value="1"/>
</dbReference>
<sequence>MAGLDHETYCSHIVAETEGFREALRGADLETTVPTCPEWTLWRLAQHLGGGNLWAEEIVRSRSTEALPFADVPGLQTPQDPEGLDAWLADGAERLVATLREAGPDASVWTFTAHGTSGFWARRRACETLVHRADAALAAGREYQAPAELAADAIDEWLEIVSSPEAIAFRPSLGELSGKGETLHLHATDAPPELGAEWLIERTPDGVRWRREHAKGDVALRGTLTDVLLVFNRRLPLDSERLDVIGDRSLLDHWLERTNF</sequence>
<dbReference type="PANTHER" id="PTHR40758">
    <property type="entry name" value="CONSERVED PROTEIN"/>
    <property type="match status" value="1"/>
</dbReference>
<reference evidence="3" key="1">
    <citation type="submission" date="2022-06" db="EMBL/GenBank/DDBJ databases">
        <title>Draft genome sequence of Streptomyces sp. RB6PN25 isolated from peat swamp forest in Thailand.</title>
        <authorList>
            <person name="Duangmal K."/>
            <person name="Klaysubun C."/>
        </authorList>
    </citation>
    <scope>NUCLEOTIDE SEQUENCE</scope>
    <source>
        <strain evidence="3">RB6PN25</strain>
    </source>
</reference>
<accession>A0ABT1PWU7</accession>
<dbReference type="Proteomes" id="UP001057702">
    <property type="component" value="Unassembled WGS sequence"/>
</dbReference>
<gene>
    <name evidence="3" type="ORF">NGB36_16350</name>
</gene>
<dbReference type="SUPFAM" id="SSF109854">
    <property type="entry name" value="DinB/YfiT-like putative metalloenzymes"/>
    <property type="match status" value="1"/>
</dbReference>
<keyword evidence="3" id="KW-0413">Isomerase</keyword>
<dbReference type="Pfam" id="PF11716">
    <property type="entry name" value="MDMPI_N"/>
    <property type="match status" value="1"/>
</dbReference>
<evidence type="ECO:0000259" key="1">
    <source>
        <dbReference type="Pfam" id="PF07398"/>
    </source>
</evidence>
<proteinExistence type="predicted"/>
<organism evidence="3 4">
    <name type="scientific">Streptomyces humicola</name>
    <dbReference type="NCBI Taxonomy" id="2953240"/>
    <lineage>
        <taxon>Bacteria</taxon>
        <taxon>Bacillati</taxon>
        <taxon>Actinomycetota</taxon>
        <taxon>Actinomycetes</taxon>
        <taxon>Kitasatosporales</taxon>
        <taxon>Streptomycetaceae</taxon>
        <taxon>Streptomyces</taxon>
    </lineage>
</organism>
<dbReference type="GO" id="GO:0016853">
    <property type="term" value="F:isomerase activity"/>
    <property type="evidence" value="ECO:0007669"/>
    <property type="project" value="UniProtKB-KW"/>
</dbReference>
<dbReference type="InterPro" id="IPR024344">
    <property type="entry name" value="MDMPI_metal-binding"/>
</dbReference>
<dbReference type="InterPro" id="IPR010872">
    <property type="entry name" value="MDMPI_C-term_domain"/>
</dbReference>
<evidence type="ECO:0000313" key="3">
    <source>
        <dbReference type="EMBL" id="MCQ4082137.1"/>
    </source>
</evidence>
<dbReference type="NCBIfam" id="TIGR03083">
    <property type="entry name" value="maleylpyruvate isomerase family mycothiol-dependent enzyme"/>
    <property type="match status" value="1"/>
</dbReference>
<feature type="domain" description="Mycothiol-dependent maleylpyruvate isomerase metal-binding" evidence="2">
    <location>
        <begin position="12"/>
        <end position="136"/>
    </location>
</feature>
<feature type="domain" description="MDMPI C-terminal" evidence="1">
    <location>
        <begin position="148"/>
        <end position="252"/>
    </location>
</feature>
<name>A0ABT1PWU7_9ACTN</name>
<keyword evidence="4" id="KW-1185">Reference proteome</keyword>
<dbReference type="Pfam" id="PF07398">
    <property type="entry name" value="MDMPI_C"/>
    <property type="match status" value="1"/>
</dbReference>